<accession>A0A4Q9VRS3</accession>
<protein>
    <recommendedName>
        <fullName evidence="1">ABC-type transport auxiliary lipoprotein component domain-containing protein</fullName>
    </recommendedName>
</protein>
<evidence type="ECO:0000259" key="1">
    <source>
        <dbReference type="Pfam" id="PF03886"/>
    </source>
</evidence>
<proteinExistence type="predicted"/>
<evidence type="ECO:0000313" key="3">
    <source>
        <dbReference type="Proteomes" id="UP000292781"/>
    </source>
</evidence>
<feature type="domain" description="ABC-type transport auxiliary lipoprotein component" evidence="1">
    <location>
        <begin position="38"/>
        <end position="191"/>
    </location>
</feature>
<name>A0A4Q9VRS3_9HYPH</name>
<keyword evidence="3" id="KW-1185">Reference proteome</keyword>
<dbReference type="Proteomes" id="UP000292781">
    <property type="component" value="Unassembled WGS sequence"/>
</dbReference>
<dbReference type="Gene3D" id="3.40.50.10610">
    <property type="entry name" value="ABC-type transport auxiliary lipoprotein component"/>
    <property type="match status" value="1"/>
</dbReference>
<dbReference type="PROSITE" id="PS51257">
    <property type="entry name" value="PROKAR_LIPOPROTEIN"/>
    <property type="match status" value="1"/>
</dbReference>
<comment type="caution">
    <text evidence="2">The sequence shown here is derived from an EMBL/GenBank/DDBJ whole genome shotgun (WGS) entry which is preliminary data.</text>
</comment>
<dbReference type="OrthoDB" id="9808689at2"/>
<dbReference type="SUPFAM" id="SSF159594">
    <property type="entry name" value="XCC0632-like"/>
    <property type="match status" value="1"/>
</dbReference>
<dbReference type="EMBL" id="SJFN01000010">
    <property type="protein sequence ID" value="TBW38644.1"/>
    <property type="molecule type" value="Genomic_DNA"/>
</dbReference>
<dbReference type="AlphaFoldDB" id="A0A4Q9VRS3"/>
<evidence type="ECO:0000313" key="2">
    <source>
        <dbReference type="EMBL" id="TBW38644.1"/>
    </source>
</evidence>
<dbReference type="InterPro" id="IPR005586">
    <property type="entry name" value="ABC_trans_aux"/>
</dbReference>
<sequence>MIGRSAMLRGVAVIGLATGLSACSMLGGSTPLETFDFSPPAASARAAAGRQLQVLVPDPIADKALDGDRIVVRSADNEIANYAGAQWADRLPRLIQSRLVATLDASGRVRAAMRPGLGVASDRQALLEIRSFEYRSAEKVVVAALALKVMDDRSGRILAAADLRGTEPVGADTAVAVTAAFDRLLARLLAEAVPTITR</sequence>
<dbReference type="RefSeq" id="WP_131308027.1">
    <property type="nucleotide sequence ID" value="NZ_SJFN01000010.1"/>
</dbReference>
<dbReference type="Pfam" id="PF03886">
    <property type="entry name" value="ABC_trans_aux"/>
    <property type="match status" value="1"/>
</dbReference>
<organism evidence="2 3">
    <name type="scientific">Siculibacillus lacustris</name>
    <dbReference type="NCBI Taxonomy" id="1549641"/>
    <lineage>
        <taxon>Bacteria</taxon>
        <taxon>Pseudomonadati</taxon>
        <taxon>Pseudomonadota</taxon>
        <taxon>Alphaproteobacteria</taxon>
        <taxon>Hyphomicrobiales</taxon>
        <taxon>Ancalomicrobiaceae</taxon>
        <taxon>Siculibacillus</taxon>
    </lineage>
</organism>
<reference evidence="2 3" key="1">
    <citation type="submission" date="2019-02" db="EMBL/GenBank/DDBJ databases">
        <title>Siculibacillus lacustris gen. nov., sp. nov., a new rosette-forming bacterium isolated from a freshwater crater lake (Lake St. Ana, Romania).</title>
        <authorList>
            <person name="Felfoldi T."/>
            <person name="Marton Z."/>
            <person name="Szabo A."/>
            <person name="Mentes A."/>
            <person name="Boka K."/>
            <person name="Marialigeti K."/>
            <person name="Mathe I."/>
            <person name="Koncz M."/>
            <person name="Schumann P."/>
            <person name="Toth E."/>
        </authorList>
    </citation>
    <scope>NUCLEOTIDE SEQUENCE [LARGE SCALE GENOMIC DNA]</scope>
    <source>
        <strain evidence="2 3">SA-279</strain>
    </source>
</reference>
<gene>
    <name evidence="2" type="ORF">EYW49_08055</name>
</gene>